<dbReference type="EMBL" id="CM042055">
    <property type="protein sequence ID" value="KAI3702401.1"/>
    <property type="molecule type" value="Genomic_DNA"/>
</dbReference>
<reference evidence="1 2" key="2">
    <citation type="journal article" date="2022" name="Mol. Ecol. Resour.">
        <title>The genomes of chicory, endive, great burdock and yacon provide insights into Asteraceae paleo-polyploidization history and plant inulin production.</title>
        <authorList>
            <person name="Fan W."/>
            <person name="Wang S."/>
            <person name="Wang H."/>
            <person name="Wang A."/>
            <person name="Jiang F."/>
            <person name="Liu H."/>
            <person name="Zhao H."/>
            <person name="Xu D."/>
            <person name="Zhang Y."/>
        </authorList>
    </citation>
    <scope>NUCLEOTIDE SEQUENCE [LARGE SCALE GENOMIC DNA]</scope>
    <source>
        <strain evidence="2">cv. Niubang</strain>
    </source>
</reference>
<evidence type="ECO:0000313" key="2">
    <source>
        <dbReference type="Proteomes" id="UP001055879"/>
    </source>
</evidence>
<comment type="caution">
    <text evidence="1">The sequence shown here is derived from an EMBL/GenBank/DDBJ whole genome shotgun (WGS) entry which is preliminary data.</text>
</comment>
<accession>A0ACB8ZYM0</accession>
<evidence type="ECO:0000313" key="1">
    <source>
        <dbReference type="EMBL" id="KAI3702401.1"/>
    </source>
</evidence>
<sequence>MVVVEEEEFLISENQELERNVDEGLEMTPVTTMMVAEFSQIPKTCGKVELIMKVYESNEQEKEVMKEVDEFGEEEKDKEETIEKDDAELVSLDFLGIIACLVSFDSLGFIACLALIFDFLGIIACSDRRTSHLRALCLRFKQNLTLPTERSLRDEL</sequence>
<gene>
    <name evidence="1" type="ORF">L6452_28139</name>
</gene>
<reference evidence="2" key="1">
    <citation type="journal article" date="2022" name="Mol. Ecol. Resour.">
        <title>The genomes of chicory, endive, great burdock and yacon provide insights into Asteraceae palaeo-polyploidization history and plant inulin production.</title>
        <authorList>
            <person name="Fan W."/>
            <person name="Wang S."/>
            <person name="Wang H."/>
            <person name="Wang A."/>
            <person name="Jiang F."/>
            <person name="Liu H."/>
            <person name="Zhao H."/>
            <person name="Xu D."/>
            <person name="Zhang Y."/>
        </authorList>
    </citation>
    <scope>NUCLEOTIDE SEQUENCE [LARGE SCALE GENOMIC DNA]</scope>
    <source>
        <strain evidence="2">cv. Niubang</strain>
    </source>
</reference>
<proteinExistence type="predicted"/>
<dbReference type="Proteomes" id="UP001055879">
    <property type="component" value="Linkage Group LG09"/>
</dbReference>
<organism evidence="1 2">
    <name type="scientific">Arctium lappa</name>
    <name type="common">Greater burdock</name>
    <name type="synonym">Lappa major</name>
    <dbReference type="NCBI Taxonomy" id="4217"/>
    <lineage>
        <taxon>Eukaryota</taxon>
        <taxon>Viridiplantae</taxon>
        <taxon>Streptophyta</taxon>
        <taxon>Embryophyta</taxon>
        <taxon>Tracheophyta</taxon>
        <taxon>Spermatophyta</taxon>
        <taxon>Magnoliopsida</taxon>
        <taxon>eudicotyledons</taxon>
        <taxon>Gunneridae</taxon>
        <taxon>Pentapetalae</taxon>
        <taxon>asterids</taxon>
        <taxon>campanulids</taxon>
        <taxon>Asterales</taxon>
        <taxon>Asteraceae</taxon>
        <taxon>Carduoideae</taxon>
        <taxon>Cardueae</taxon>
        <taxon>Arctiinae</taxon>
        <taxon>Arctium</taxon>
    </lineage>
</organism>
<name>A0ACB8ZYM0_ARCLA</name>
<keyword evidence="2" id="KW-1185">Reference proteome</keyword>
<protein>
    <submittedName>
        <fullName evidence="1">Uncharacterized protein</fullName>
    </submittedName>
</protein>